<accession>A0AAN7IKE8</accession>
<keyword evidence="3" id="KW-1185">Reference proteome</keyword>
<dbReference type="Gene3D" id="3.30.559.10">
    <property type="entry name" value="Chloramphenicol acetyltransferase-like domain"/>
    <property type="match status" value="3"/>
</dbReference>
<dbReference type="EMBL" id="JAXUIC010000007">
    <property type="protein sequence ID" value="KAK4580689.1"/>
    <property type="molecule type" value="Genomic_DNA"/>
</dbReference>
<dbReference type="InterPro" id="IPR051283">
    <property type="entry name" value="Sec_Metabolite_Acyltrans"/>
</dbReference>
<dbReference type="Pfam" id="PF02458">
    <property type="entry name" value="Transferase"/>
    <property type="match status" value="1"/>
</dbReference>
<comment type="caution">
    <text evidence="2">The sequence shown here is derived from an EMBL/GenBank/DDBJ whole genome shotgun (WGS) entry which is preliminary data.</text>
</comment>
<dbReference type="Proteomes" id="UP001324115">
    <property type="component" value="Unassembled WGS sequence"/>
</dbReference>
<proteinExistence type="predicted"/>
<organism evidence="2 3">
    <name type="scientific">Quercus rubra</name>
    <name type="common">Northern red oak</name>
    <name type="synonym">Quercus borealis</name>
    <dbReference type="NCBI Taxonomy" id="3512"/>
    <lineage>
        <taxon>Eukaryota</taxon>
        <taxon>Viridiplantae</taxon>
        <taxon>Streptophyta</taxon>
        <taxon>Embryophyta</taxon>
        <taxon>Tracheophyta</taxon>
        <taxon>Spermatophyta</taxon>
        <taxon>Magnoliopsida</taxon>
        <taxon>eudicotyledons</taxon>
        <taxon>Gunneridae</taxon>
        <taxon>Pentapetalae</taxon>
        <taxon>rosids</taxon>
        <taxon>fabids</taxon>
        <taxon>Fagales</taxon>
        <taxon>Fagaceae</taxon>
        <taxon>Quercus</taxon>
    </lineage>
</organism>
<dbReference type="PANTHER" id="PTHR31896:SF39">
    <property type="entry name" value="PROTEIN ENHANCED PSEUDOMONAS SUSCEPTIBILITY 1-LIKE"/>
    <property type="match status" value="1"/>
</dbReference>
<evidence type="ECO:0000256" key="1">
    <source>
        <dbReference type="ARBA" id="ARBA00022679"/>
    </source>
</evidence>
<dbReference type="AlphaFoldDB" id="A0AAN7IKE8"/>
<evidence type="ECO:0000313" key="2">
    <source>
        <dbReference type="EMBL" id="KAK4580689.1"/>
    </source>
</evidence>
<sequence length="439" mass="49265">MRWAEGCAIVRSATVRTNEVERVESCRLVTVWRQCEIGDGLPVLDCLWACDHVRHTIWAATSPNESTRRIELTPWDLQLLLVDPIQKGLLFFKPTPSQEKEIKGSSLIDHLKTSLSPTLDIFYLLAGRFVMVENNDDKTISFFLDCNNLGAQFVHVVVDDLTVADILDPIYVPDIVNSFLMNGVLNYQGISKPLLGVQVTELVDGIFIGCTINRRVVDGSSFWYFFNTWSEISRGNIINPTSQLFPPIFLRCFFNGIINFPIHIPVHPNEISDESFHFSKKKIAQLKAKANAEMGTTTISSLQAVLGHLWRAVVRRFEYVGNAVLFGNVTITVDNLLEHGLGWVTWQINKVISFQTAEEVKKYIEDWLKAPKIFKFSGVTSNALITGSLPITVRSGLGNKSDGKLTVFPGAEEGCIDFEACLSFETLQISYYTTKFVGN</sequence>
<reference evidence="2 3" key="1">
    <citation type="journal article" date="2023" name="G3 (Bethesda)">
        <title>A haplotype-resolved chromosome-scale genome for Quercus rubra L. provides insights into the genetics of adaptive traits for red oak species.</title>
        <authorList>
            <person name="Kapoor B."/>
            <person name="Jenkins J."/>
            <person name="Schmutz J."/>
            <person name="Zhebentyayeva T."/>
            <person name="Kuelheim C."/>
            <person name="Coggeshall M."/>
            <person name="Heim C."/>
            <person name="Lasky J.R."/>
            <person name="Leites L."/>
            <person name="Islam-Faridi N."/>
            <person name="Romero-Severson J."/>
            <person name="DeLeo V.L."/>
            <person name="Lucas S.M."/>
            <person name="Lazic D."/>
            <person name="Gailing O."/>
            <person name="Carlson J."/>
            <person name="Staton M."/>
        </authorList>
    </citation>
    <scope>NUCLEOTIDE SEQUENCE [LARGE SCALE GENOMIC DNA]</scope>
    <source>
        <strain evidence="2">Pseudo-F2</strain>
    </source>
</reference>
<dbReference type="InterPro" id="IPR023213">
    <property type="entry name" value="CAT-like_dom_sf"/>
</dbReference>
<name>A0AAN7IKE8_QUERU</name>
<dbReference type="PANTHER" id="PTHR31896">
    <property type="entry name" value="FAMILY REGULATORY PROTEIN, PUTATIVE (AFU_ORTHOLOGUE AFUA_3G14730)-RELATED"/>
    <property type="match status" value="1"/>
</dbReference>
<gene>
    <name evidence="2" type="ORF">RGQ29_024368</name>
</gene>
<keyword evidence="1" id="KW-0808">Transferase</keyword>
<evidence type="ECO:0000313" key="3">
    <source>
        <dbReference type="Proteomes" id="UP001324115"/>
    </source>
</evidence>
<dbReference type="GO" id="GO:0016740">
    <property type="term" value="F:transferase activity"/>
    <property type="evidence" value="ECO:0007669"/>
    <property type="project" value="UniProtKB-KW"/>
</dbReference>
<protein>
    <submittedName>
        <fullName evidence="2">Uncharacterized protein</fullName>
    </submittedName>
</protein>